<dbReference type="Pfam" id="PF13561">
    <property type="entry name" value="adh_short_C2"/>
    <property type="match status" value="1"/>
</dbReference>
<comment type="similarity">
    <text evidence="1">Belongs to the short-chain dehydrogenases/reductases (SDR) family.</text>
</comment>
<dbReference type="GeneID" id="54556632"/>
<dbReference type="PANTHER" id="PTHR43669:SF4">
    <property type="entry name" value="SHORT-CHAIN DEHYDROGENASE"/>
    <property type="match status" value="1"/>
</dbReference>
<gene>
    <name evidence="3" type="ORF">M409DRAFT_15824</name>
</gene>
<keyword evidence="4" id="KW-1185">Reference proteome</keyword>
<dbReference type="SUPFAM" id="SSF51735">
    <property type="entry name" value="NAD(P)-binding Rossmann-fold domains"/>
    <property type="match status" value="1"/>
</dbReference>
<dbReference type="Proteomes" id="UP000799537">
    <property type="component" value="Unassembled WGS sequence"/>
</dbReference>
<dbReference type="InterPro" id="IPR036291">
    <property type="entry name" value="NAD(P)-bd_dom_sf"/>
</dbReference>
<dbReference type="EMBL" id="ML993579">
    <property type="protein sequence ID" value="KAF2173544.1"/>
    <property type="molecule type" value="Genomic_DNA"/>
</dbReference>
<reference evidence="3" key="1">
    <citation type="journal article" date="2020" name="Stud. Mycol.">
        <title>101 Dothideomycetes genomes: a test case for predicting lifestyles and emergence of pathogens.</title>
        <authorList>
            <person name="Haridas S."/>
            <person name="Albert R."/>
            <person name="Binder M."/>
            <person name="Bloem J."/>
            <person name="Labutti K."/>
            <person name="Salamov A."/>
            <person name="Andreopoulos B."/>
            <person name="Baker S."/>
            <person name="Barry K."/>
            <person name="Bills G."/>
            <person name="Bluhm B."/>
            <person name="Cannon C."/>
            <person name="Castanera R."/>
            <person name="Culley D."/>
            <person name="Daum C."/>
            <person name="Ezra D."/>
            <person name="Gonzalez J."/>
            <person name="Henrissat B."/>
            <person name="Kuo A."/>
            <person name="Liang C."/>
            <person name="Lipzen A."/>
            <person name="Lutzoni F."/>
            <person name="Magnuson J."/>
            <person name="Mondo S."/>
            <person name="Nolan M."/>
            <person name="Ohm R."/>
            <person name="Pangilinan J."/>
            <person name="Park H.-J."/>
            <person name="Ramirez L."/>
            <person name="Alfaro M."/>
            <person name="Sun H."/>
            <person name="Tritt A."/>
            <person name="Yoshinaga Y."/>
            <person name="Zwiers L.-H."/>
            <person name="Turgeon B."/>
            <person name="Goodwin S."/>
            <person name="Spatafora J."/>
            <person name="Crous P."/>
            <person name="Grigoriev I."/>
        </authorList>
    </citation>
    <scope>NUCLEOTIDE SEQUENCE</scope>
    <source>
        <strain evidence="3">ATCC 36951</strain>
    </source>
</reference>
<protein>
    <recommendedName>
        <fullName evidence="5">NAD(P)-binding domain-containing protein</fullName>
    </recommendedName>
</protein>
<accession>A0A6A6D295</accession>
<evidence type="ECO:0000256" key="2">
    <source>
        <dbReference type="ARBA" id="ARBA00023002"/>
    </source>
</evidence>
<dbReference type="RefSeq" id="XP_033674433.1">
    <property type="nucleotide sequence ID" value="XM_033803360.1"/>
</dbReference>
<dbReference type="Gene3D" id="3.40.50.720">
    <property type="entry name" value="NAD(P)-binding Rossmann-like Domain"/>
    <property type="match status" value="1"/>
</dbReference>
<dbReference type="PANTHER" id="PTHR43669">
    <property type="entry name" value="5-KETO-D-GLUCONATE 5-REDUCTASE"/>
    <property type="match status" value="1"/>
</dbReference>
<dbReference type="OrthoDB" id="5336600at2759"/>
<evidence type="ECO:0000313" key="4">
    <source>
        <dbReference type="Proteomes" id="UP000799537"/>
    </source>
</evidence>
<evidence type="ECO:0000256" key="1">
    <source>
        <dbReference type="ARBA" id="ARBA00006484"/>
    </source>
</evidence>
<name>A0A6A6D295_ZASCE</name>
<dbReference type="GO" id="GO:0016491">
    <property type="term" value="F:oxidoreductase activity"/>
    <property type="evidence" value="ECO:0007669"/>
    <property type="project" value="UniProtKB-KW"/>
</dbReference>
<evidence type="ECO:0008006" key="5">
    <source>
        <dbReference type="Google" id="ProtNLM"/>
    </source>
</evidence>
<sequence>MSNSPVVLILGSGPRVGTAVSDAFAANGYKVAIAARKGTDSKTDKGYLSLKADFNKPDSLPALFEAVKKSFGSAPSIIVYNAAALTPPPDKDSALSITVGAFADNLNVNVVSPYAAAQEAIKGWSTLPAGGSKLFIYTGNAQNQMIIPMPMMLNLGVGKAASAHWIGFADGAYKAQGYRFIYADERNADGKMKGMELDGPTHGEFYTQLAKSTDGIPWEATFVKGKGYVSFK</sequence>
<evidence type="ECO:0000313" key="3">
    <source>
        <dbReference type="EMBL" id="KAF2173544.1"/>
    </source>
</evidence>
<proteinExistence type="inferred from homology"/>
<keyword evidence="2" id="KW-0560">Oxidoreductase</keyword>
<dbReference type="InterPro" id="IPR002347">
    <property type="entry name" value="SDR_fam"/>
</dbReference>
<organism evidence="3 4">
    <name type="scientific">Zasmidium cellare ATCC 36951</name>
    <dbReference type="NCBI Taxonomy" id="1080233"/>
    <lineage>
        <taxon>Eukaryota</taxon>
        <taxon>Fungi</taxon>
        <taxon>Dikarya</taxon>
        <taxon>Ascomycota</taxon>
        <taxon>Pezizomycotina</taxon>
        <taxon>Dothideomycetes</taxon>
        <taxon>Dothideomycetidae</taxon>
        <taxon>Mycosphaerellales</taxon>
        <taxon>Mycosphaerellaceae</taxon>
        <taxon>Zasmidium</taxon>
    </lineage>
</organism>
<dbReference type="AlphaFoldDB" id="A0A6A6D295"/>